<proteinExistence type="predicted"/>
<evidence type="ECO:0000313" key="2">
    <source>
        <dbReference type="Proteomes" id="UP001600888"/>
    </source>
</evidence>
<keyword evidence="2" id="KW-1185">Reference proteome</keyword>
<name>A0ABR4ESL4_9PEZI</name>
<dbReference type="Proteomes" id="UP001600888">
    <property type="component" value="Unassembled WGS sequence"/>
</dbReference>
<reference evidence="1 2" key="1">
    <citation type="submission" date="2024-03" db="EMBL/GenBank/DDBJ databases">
        <title>A high-quality draft genome sequence of Diaporthe vaccinii, a causative agent of upright dieback and viscid rot disease in cranberry plants.</title>
        <authorList>
            <person name="Sarrasin M."/>
            <person name="Lang B.F."/>
            <person name="Burger G."/>
        </authorList>
    </citation>
    <scope>NUCLEOTIDE SEQUENCE [LARGE SCALE GENOMIC DNA]</scope>
    <source>
        <strain evidence="1 2">IS7</strain>
    </source>
</reference>
<accession>A0ABR4ESL4</accession>
<dbReference type="EMBL" id="JBAWTH010000030">
    <property type="protein sequence ID" value="KAL2285427.1"/>
    <property type="molecule type" value="Genomic_DNA"/>
</dbReference>
<evidence type="ECO:0000313" key="1">
    <source>
        <dbReference type="EMBL" id="KAL2285427.1"/>
    </source>
</evidence>
<sequence length="217" mass="25206">MYYDNQDGSSLFGLPGEVREIVYSFTLSFRYSDFEFSSRPFYNFGGESAFSRPLPALMLTCKRAYTELRARVQEEAVLRACMFEHGRRIGLAVYGTLRIPRLRRLVFHVAMEHANWNTWVKFFGHVLESAEGLKELVIDWEPRRSPSATRVGFMAQHEDRMEKRLFKAVAGAPHLESLRIHGDIPAHWAEELGQMLGGNVRMVCVKERWWLEDWESG</sequence>
<comment type="caution">
    <text evidence="1">The sequence shown here is derived from an EMBL/GenBank/DDBJ whole genome shotgun (WGS) entry which is preliminary data.</text>
</comment>
<evidence type="ECO:0008006" key="3">
    <source>
        <dbReference type="Google" id="ProtNLM"/>
    </source>
</evidence>
<organism evidence="1 2">
    <name type="scientific">Diaporthe vaccinii</name>
    <dbReference type="NCBI Taxonomy" id="105482"/>
    <lineage>
        <taxon>Eukaryota</taxon>
        <taxon>Fungi</taxon>
        <taxon>Dikarya</taxon>
        <taxon>Ascomycota</taxon>
        <taxon>Pezizomycotina</taxon>
        <taxon>Sordariomycetes</taxon>
        <taxon>Sordariomycetidae</taxon>
        <taxon>Diaporthales</taxon>
        <taxon>Diaporthaceae</taxon>
        <taxon>Diaporthe</taxon>
        <taxon>Diaporthe eres species complex</taxon>
    </lineage>
</organism>
<gene>
    <name evidence="1" type="ORF">FJTKL_08110</name>
</gene>
<protein>
    <recommendedName>
        <fullName evidence="3">F-box domain-containing protein</fullName>
    </recommendedName>
</protein>